<dbReference type="Proteomes" id="UP000479190">
    <property type="component" value="Unassembled WGS sequence"/>
</dbReference>
<evidence type="ECO:0000313" key="1">
    <source>
        <dbReference type="EMBL" id="CAB0031148.1"/>
    </source>
</evidence>
<gene>
    <name evidence="1" type="ORF">TBRA_LOCUS3128</name>
</gene>
<sequence length="483" mass="53883">MQACSRTCLVKLKPCLSTELLCMSKRVSVNKKAKITSSSTTIDIHEGWAEEGKKIHKETPSTPGHGSGPNLLRLRDFLLGTGLTRGFLAAKSRCACTTLLSHRHKLSNLSLTNYDGRKSVILMLARCRSAELNGWWWLLFGRWSRLPGLWWRLLGWCKLGCTLTSFTVRAGLIWQIRARMPAANTLETARPSQYGGCARAQCDDDECTCTGATWHSRPDPGDATRCPTRTIGPMLSARSRRQHTHTDARFTAYRRCGTRQSHSSSHTHAYARDPAVASTNNLDKNLKLTPNLRRLDVGSAPLLNYNLALVRASMVYVPAGCGLMPTSGRWSSMLVHSCTGSYKPDWANCFTGELRHEHANLHTGPSGRTCLTGDFHEHVHTVMSPSRRRFSRRTLRFRIPVVYEHNIIALRTRAIANLQNCFTTVQKSHVSSCCGLELISPIYCALVGLLLRRSPSLSHAYSRTCRSVVARCCRCCCCCYADL</sequence>
<evidence type="ECO:0000313" key="2">
    <source>
        <dbReference type="Proteomes" id="UP000479190"/>
    </source>
</evidence>
<reference evidence="1 2" key="1">
    <citation type="submission" date="2020-02" db="EMBL/GenBank/DDBJ databases">
        <authorList>
            <person name="Ferguson B K."/>
        </authorList>
    </citation>
    <scope>NUCLEOTIDE SEQUENCE [LARGE SCALE GENOMIC DNA]</scope>
</reference>
<keyword evidence="2" id="KW-1185">Reference proteome</keyword>
<proteinExistence type="predicted"/>
<dbReference type="AlphaFoldDB" id="A0A6H5I830"/>
<dbReference type="EMBL" id="CADCXV010000637">
    <property type="protein sequence ID" value="CAB0031148.1"/>
    <property type="molecule type" value="Genomic_DNA"/>
</dbReference>
<name>A0A6H5I830_9HYME</name>
<organism evidence="1 2">
    <name type="scientific">Trichogramma brassicae</name>
    <dbReference type="NCBI Taxonomy" id="86971"/>
    <lineage>
        <taxon>Eukaryota</taxon>
        <taxon>Metazoa</taxon>
        <taxon>Ecdysozoa</taxon>
        <taxon>Arthropoda</taxon>
        <taxon>Hexapoda</taxon>
        <taxon>Insecta</taxon>
        <taxon>Pterygota</taxon>
        <taxon>Neoptera</taxon>
        <taxon>Endopterygota</taxon>
        <taxon>Hymenoptera</taxon>
        <taxon>Apocrita</taxon>
        <taxon>Proctotrupomorpha</taxon>
        <taxon>Chalcidoidea</taxon>
        <taxon>Trichogrammatidae</taxon>
        <taxon>Trichogramma</taxon>
    </lineage>
</organism>
<accession>A0A6H5I830</accession>
<protein>
    <submittedName>
        <fullName evidence="1">Uncharacterized protein</fullName>
    </submittedName>
</protein>